<comment type="subcellular location">
    <subcellularLocation>
        <location evidence="1">Cell membrane</location>
        <topology evidence="1">Multi-pass membrane protein</topology>
    </subcellularLocation>
</comment>
<name>A0A3N0GN03_9ACTN</name>
<keyword evidence="7 8" id="KW-0472">Membrane</keyword>
<keyword evidence="5" id="KW-0133">Cell shape</keyword>
<dbReference type="GO" id="GO:0008360">
    <property type="term" value="P:regulation of cell shape"/>
    <property type="evidence" value="ECO:0007669"/>
    <property type="project" value="UniProtKB-KW"/>
</dbReference>
<evidence type="ECO:0000313" key="10">
    <source>
        <dbReference type="Proteomes" id="UP000279994"/>
    </source>
</evidence>
<dbReference type="Proteomes" id="UP000279994">
    <property type="component" value="Unassembled WGS sequence"/>
</dbReference>
<evidence type="ECO:0000256" key="8">
    <source>
        <dbReference type="SAM" id="Phobius"/>
    </source>
</evidence>
<comment type="caution">
    <text evidence="9">The sequence shown here is derived from an EMBL/GenBank/DDBJ whole genome shotgun (WGS) entry which is preliminary data.</text>
</comment>
<protein>
    <submittedName>
        <fullName evidence="9">Rod shape-determining protein MreD</fullName>
    </submittedName>
</protein>
<feature type="transmembrane region" description="Helical" evidence="8">
    <location>
        <begin position="137"/>
        <end position="160"/>
    </location>
</feature>
<keyword evidence="10" id="KW-1185">Reference proteome</keyword>
<feature type="transmembrane region" description="Helical" evidence="8">
    <location>
        <begin position="6"/>
        <end position="29"/>
    </location>
</feature>
<dbReference type="AlphaFoldDB" id="A0A3N0GN03"/>
<evidence type="ECO:0000256" key="2">
    <source>
        <dbReference type="ARBA" id="ARBA00007776"/>
    </source>
</evidence>
<dbReference type="EMBL" id="RJSF01000040">
    <property type="protein sequence ID" value="RNM13779.1"/>
    <property type="molecule type" value="Genomic_DNA"/>
</dbReference>
<sequence>MTALRAGALTAMVCLAVVAQVVLFPYVAIDGVVPNLALVLVVVAAIDRGPQFAALLGFGAGLLLDLAPPADHVAGRWALALVVVGYLAGRVRQDARSSTFTAVLVVGAGSFVGTSLYAFSGVLLHDGGLPVDQMLRIIVTSVLWDLLLAPLLVPVFLWVLGSLRASSERAFHESVRVLR</sequence>
<dbReference type="InterPro" id="IPR007227">
    <property type="entry name" value="Cell_shape_determining_MreD"/>
</dbReference>
<accession>A0A3N0GN03</accession>
<dbReference type="OrthoDB" id="3473300at2"/>
<dbReference type="NCBIfam" id="TIGR03426">
    <property type="entry name" value="shape_MreD"/>
    <property type="match status" value="1"/>
</dbReference>
<dbReference type="RefSeq" id="WP_123223186.1">
    <property type="nucleotide sequence ID" value="NZ_RJSF01000040.1"/>
</dbReference>
<gene>
    <name evidence="9" type="primary">mreD</name>
    <name evidence="9" type="ORF">EFL26_12465</name>
</gene>
<reference evidence="9 10" key="1">
    <citation type="submission" date="2018-11" db="EMBL/GenBank/DDBJ databases">
        <authorList>
            <person name="Li F."/>
        </authorList>
    </citation>
    <scope>NUCLEOTIDE SEQUENCE [LARGE SCALE GENOMIC DNA]</scope>
    <source>
        <strain evidence="9 10">Gsoil 818</strain>
    </source>
</reference>
<feature type="transmembrane region" description="Helical" evidence="8">
    <location>
        <begin position="73"/>
        <end position="89"/>
    </location>
</feature>
<organism evidence="9 10">
    <name type="scientific">Nocardioides pocheonensis</name>
    <dbReference type="NCBI Taxonomy" id="661485"/>
    <lineage>
        <taxon>Bacteria</taxon>
        <taxon>Bacillati</taxon>
        <taxon>Actinomycetota</taxon>
        <taxon>Actinomycetes</taxon>
        <taxon>Propionibacteriales</taxon>
        <taxon>Nocardioidaceae</taxon>
        <taxon>Nocardioides</taxon>
    </lineage>
</organism>
<comment type="similarity">
    <text evidence="2">Belongs to the MreD family.</text>
</comment>
<evidence type="ECO:0000256" key="4">
    <source>
        <dbReference type="ARBA" id="ARBA00022692"/>
    </source>
</evidence>
<evidence type="ECO:0000256" key="3">
    <source>
        <dbReference type="ARBA" id="ARBA00022475"/>
    </source>
</evidence>
<evidence type="ECO:0000256" key="1">
    <source>
        <dbReference type="ARBA" id="ARBA00004651"/>
    </source>
</evidence>
<keyword evidence="4 8" id="KW-0812">Transmembrane</keyword>
<keyword evidence="3" id="KW-1003">Cell membrane</keyword>
<evidence type="ECO:0000313" key="9">
    <source>
        <dbReference type="EMBL" id="RNM13779.1"/>
    </source>
</evidence>
<evidence type="ECO:0000256" key="6">
    <source>
        <dbReference type="ARBA" id="ARBA00022989"/>
    </source>
</evidence>
<keyword evidence="6 8" id="KW-1133">Transmembrane helix</keyword>
<proteinExistence type="inferred from homology"/>
<dbReference type="GO" id="GO:0005886">
    <property type="term" value="C:plasma membrane"/>
    <property type="evidence" value="ECO:0007669"/>
    <property type="project" value="UniProtKB-SubCell"/>
</dbReference>
<evidence type="ECO:0000256" key="5">
    <source>
        <dbReference type="ARBA" id="ARBA00022960"/>
    </source>
</evidence>
<evidence type="ECO:0000256" key="7">
    <source>
        <dbReference type="ARBA" id="ARBA00023136"/>
    </source>
</evidence>
<feature type="transmembrane region" description="Helical" evidence="8">
    <location>
        <begin position="101"/>
        <end position="125"/>
    </location>
</feature>